<proteinExistence type="predicted"/>
<dbReference type="AlphaFoldDB" id="A0A8X6YQN3"/>
<organism evidence="1 2">
    <name type="scientific">Trichonephila inaurata madagascariensis</name>
    <dbReference type="NCBI Taxonomy" id="2747483"/>
    <lineage>
        <taxon>Eukaryota</taxon>
        <taxon>Metazoa</taxon>
        <taxon>Ecdysozoa</taxon>
        <taxon>Arthropoda</taxon>
        <taxon>Chelicerata</taxon>
        <taxon>Arachnida</taxon>
        <taxon>Araneae</taxon>
        <taxon>Araneomorphae</taxon>
        <taxon>Entelegynae</taxon>
        <taxon>Araneoidea</taxon>
        <taxon>Nephilidae</taxon>
        <taxon>Trichonephila</taxon>
        <taxon>Trichonephila inaurata</taxon>
    </lineage>
</organism>
<dbReference type="Proteomes" id="UP000886998">
    <property type="component" value="Unassembled WGS sequence"/>
</dbReference>
<dbReference type="GO" id="GO:0005856">
    <property type="term" value="C:cytoskeleton"/>
    <property type="evidence" value="ECO:0007669"/>
    <property type="project" value="TreeGrafter"/>
</dbReference>
<reference evidence="1" key="1">
    <citation type="submission" date="2020-08" db="EMBL/GenBank/DDBJ databases">
        <title>Multicomponent nature underlies the extraordinary mechanical properties of spider dragline silk.</title>
        <authorList>
            <person name="Kono N."/>
            <person name="Nakamura H."/>
            <person name="Mori M."/>
            <person name="Yoshida Y."/>
            <person name="Ohtoshi R."/>
            <person name="Malay A.D."/>
            <person name="Moran D.A.P."/>
            <person name="Tomita M."/>
            <person name="Numata K."/>
            <person name="Arakawa K."/>
        </authorList>
    </citation>
    <scope>NUCLEOTIDE SEQUENCE</scope>
</reference>
<sequence>MSSTRTFLDYFNFCHHQPGNRDYLSYYKYQGEPSRTSKPAGIIDAVNTGPGPAVVNLPTTIGEQDHDPRRLKAPAYKIGERDLRQYHPCGPGAATYDTRKLTNKGIDECHAPKIGEKFKKLTTFMPPGPTTYNRGDSDKFAYPKSPAYSMGVLHEGLQAFQGPAPDRYTLPPSLGTVHKYRKTPYAGGPAFTIGDRLKGAMLGTNPGPAAYKLPSTNTNKQKPPAYTIGIKPKQIVPFISPGPGSNEIHLVKLHKPAPPRFTFGIRHSPFEVFPAFAASD</sequence>
<evidence type="ECO:0000313" key="1">
    <source>
        <dbReference type="EMBL" id="GFY76703.1"/>
    </source>
</evidence>
<dbReference type="EMBL" id="BMAV01022100">
    <property type="protein sequence ID" value="GFY76703.1"/>
    <property type="molecule type" value="Genomic_DNA"/>
</dbReference>
<gene>
    <name evidence="1" type="primary">odf3_2</name>
    <name evidence="1" type="ORF">TNIN_70191</name>
</gene>
<dbReference type="PANTHER" id="PTHR21580">
    <property type="entry name" value="SHIPPO-1-RELATED"/>
    <property type="match status" value="1"/>
</dbReference>
<keyword evidence="2" id="KW-1185">Reference proteome</keyword>
<dbReference type="Pfam" id="PF07004">
    <property type="entry name" value="SHIPPO-rpt"/>
    <property type="match status" value="3"/>
</dbReference>
<dbReference type="PANTHER" id="PTHR21580:SF28">
    <property type="entry name" value="BOREALIN N-TERMINAL DOMAIN-CONTAINING PROTEIN-RELATED"/>
    <property type="match status" value="1"/>
</dbReference>
<dbReference type="InterPro" id="IPR010736">
    <property type="entry name" value="SHIPPO-rpt"/>
</dbReference>
<protein>
    <submittedName>
        <fullName evidence="1">Outer dense fiber protein 3</fullName>
    </submittedName>
</protein>
<accession>A0A8X6YQN3</accession>
<evidence type="ECO:0000313" key="2">
    <source>
        <dbReference type="Proteomes" id="UP000886998"/>
    </source>
</evidence>
<dbReference type="OrthoDB" id="429991at2759"/>
<dbReference type="InterPro" id="IPR051291">
    <property type="entry name" value="CIMAP"/>
</dbReference>
<comment type="caution">
    <text evidence="1">The sequence shown here is derived from an EMBL/GenBank/DDBJ whole genome shotgun (WGS) entry which is preliminary data.</text>
</comment>
<name>A0A8X6YQN3_9ARAC</name>